<sequence>MASPPSNPSKPSSPSPSEPFTLTPPTVVPYTPGSSFSGNLPRHLPYSHQHPPHSPPPPADQRYASPAPSTTATSPPSSFRLSTSTLPYAATQFRTQSLTTAPTSLPLTQSTLSLGASSQFQSQNIYPPQPHQSSPQQTQQLQSQSPSPPNQVQNQTPFQFSTKLAVPQFQPLSQSSSTSTAKTPPKSDKAPITAPTGATRIQLSLDYGTTFTGVAYLVLPASKKELELESLLDSIKVIQKWPTTEAAKAPSQISYSLTPKGYEQWGYNIDDNSLVLKRTKIQLEEVRDRVEELRTLGELLNRLRLLKLTREEVRKNGVPKHLAKEPEDIVKDYLDKIAEMTVKDISENIGRKVLENISIDLTVTHPAIWSDRALNSTYRAVRAAFNSDRFPQLNNISFVPEPVACAHYTLREAWQNDQVEFNRNDCFIVVDAGGGTVDLASYKVLSIDHSKKQIKLEQVGIPLGDTCGATCVDKSFEVWAKDKLGPEDWERLMSEGVHDAATGGHSIVRPNLRRLQDRFTPIKHQFDGKENTFAWPIQLPRHTSTSVGATDDASRAQSGALRVTTEDLREMFDDSVDRTLYLVEQAVDMIEIVERLRVKKIFLSGGFAQSPYLFNKVKEFGVKHRIEVQRGDDCWIAVAKGAIIKSLGIYTEKPEFVKSCPRSYGIKVRRPFASYENHLRKDVDVDGQGKEWATDQLRWFILKGDGMFPNRPIVVTHDCNFSAKASEFPSFQKRASSSTSALAPVYREIVFIASPRDKPPLHLEATDEGQEQQVSLRCDLTKVPRDKIEEAGDKKTGKTLTFHVKVEIRVLEKVFVKITSGDNLLDEKEVEL</sequence>
<dbReference type="SUPFAM" id="SSF53067">
    <property type="entry name" value="Actin-like ATPase domain"/>
    <property type="match status" value="2"/>
</dbReference>
<gene>
    <name evidence="3" type="ORF">QBC38DRAFT_251921</name>
</gene>
<dbReference type="EMBL" id="MU865359">
    <property type="protein sequence ID" value="KAK4225797.1"/>
    <property type="molecule type" value="Genomic_DNA"/>
</dbReference>
<reference evidence="3" key="1">
    <citation type="journal article" date="2023" name="Mol. Phylogenet. Evol.">
        <title>Genome-scale phylogeny and comparative genomics of the fungal order Sordariales.</title>
        <authorList>
            <person name="Hensen N."/>
            <person name="Bonometti L."/>
            <person name="Westerberg I."/>
            <person name="Brannstrom I.O."/>
            <person name="Guillou S."/>
            <person name="Cros-Aarteil S."/>
            <person name="Calhoun S."/>
            <person name="Haridas S."/>
            <person name="Kuo A."/>
            <person name="Mondo S."/>
            <person name="Pangilinan J."/>
            <person name="Riley R."/>
            <person name="LaButti K."/>
            <person name="Andreopoulos B."/>
            <person name="Lipzen A."/>
            <person name="Chen C."/>
            <person name="Yan M."/>
            <person name="Daum C."/>
            <person name="Ng V."/>
            <person name="Clum A."/>
            <person name="Steindorff A."/>
            <person name="Ohm R.A."/>
            <person name="Martin F."/>
            <person name="Silar P."/>
            <person name="Natvig D.O."/>
            <person name="Lalanne C."/>
            <person name="Gautier V."/>
            <person name="Ament-Velasquez S.L."/>
            <person name="Kruys A."/>
            <person name="Hutchinson M.I."/>
            <person name="Powell A.J."/>
            <person name="Barry K."/>
            <person name="Miller A.N."/>
            <person name="Grigoriev I.V."/>
            <person name="Debuchy R."/>
            <person name="Gladieux P."/>
            <person name="Hiltunen Thoren M."/>
            <person name="Johannesson H."/>
        </authorList>
    </citation>
    <scope>NUCLEOTIDE SEQUENCE</scope>
    <source>
        <strain evidence="3">CBS 990.96</strain>
    </source>
</reference>
<reference evidence="3" key="2">
    <citation type="submission" date="2023-05" db="EMBL/GenBank/DDBJ databases">
        <authorList>
            <consortium name="Lawrence Berkeley National Laboratory"/>
            <person name="Steindorff A."/>
            <person name="Hensen N."/>
            <person name="Bonometti L."/>
            <person name="Westerberg I."/>
            <person name="Brannstrom I.O."/>
            <person name="Guillou S."/>
            <person name="Cros-Aarteil S."/>
            <person name="Calhoun S."/>
            <person name="Haridas S."/>
            <person name="Kuo A."/>
            <person name="Mondo S."/>
            <person name="Pangilinan J."/>
            <person name="Riley R."/>
            <person name="Labutti K."/>
            <person name="Andreopoulos B."/>
            <person name="Lipzen A."/>
            <person name="Chen C."/>
            <person name="Yanf M."/>
            <person name="Daum C."/>
            <person name="Ng V."/>
            <person name="Clum A."/>
            <person name="Ohm R."/>
            <person name="Martin F."/>
            <person name="Silar P."/>
            <person name="Natvig D."/>
            <person name="Lalanne C."/>
            <person name="Gautier V."/>
            <person name="Ament-Velasquez S.L."/>
            <person name="Kruys A."/>
            <person name="Hutchinson M.I."/>
            <person name="Powell A.J."/>
            <person name="Barry K."/>
            <person name="Miller A.N."/>
            <person name="Grigoriev I.V."/>
            <person name="Debuchy R."/>
            <person name="Gladieux P."/>
            <person name="Thoren M.H."/>
            <person name="Johannesson H."/>
        </authorList>
    </citation>
    <scope>NUCLEOTIDE SEQUENCE</scope>
    <source>
        <strain evidence="3">CBS 990.96</strain>
    </source>
</reference>
<feature type="region of interest" description="Disordered" evidence="2">
    <location>
        <begin position="169"/>
        <end position="195"/>
    </location>
</feature>
<keyword evidence="4" id="KW-1185">Reference proteome</keyword>
<proteinExistence type="predicted"/>
<protein>
    <submittedName>
        <fullName evidence="3">Uncharacterized protein</fullName>
    </submittedName>
</protein>
<feature type="region of interest" description="Disordered" evidence="2">
    <location>
        <begin position="119"/>
        <end position="155"/>
    </location>
</feature>
<dbReference type="PANTHER" id="PTHR14187:SF82">
    <property type="entry name" value="FAMILY CHAPERONE, PUTATIVE (AFU_ORTHOLOGUE AFUA_7G08575)-RELATED"/>
    <property type="match status" value="1"/>
</dbReference>
<feature type="coiled-coil region" evidence="1">
    <location>
        <begin position="276"/>
        <end position="316"/>
    </location>
</feature>
<organism evidence="3 4">
    <name type="scientific">Podospora fimiseda</name>
    <dbReference type="NCBI Taxonomy" id="252190"/>
    <lineage>
        <taxon>Eukaryota</taxon>
        <taxon>Fungi</taxon>
        <taxon>Dikarya</taxon>
        <taxon>Ascomycota</taxon>
        <taxon>Pezizomycotina</taxon>
        <taxon>Sordariomycetes</taxon>
        <taxon>Sordariomycetidae</taxon>
        <taxon>Sordariales</taxon>
        <taxon>Podosporaceae</taxon>
        <taxon>Podospora</taxon>
    </lineage>
</organism>
<feature type="compositionally biased region" description="Low complexity" evidence="2">
    <location>
        <begin position="64"/>
        <end position="78"/>
    </location>
</feature>
<evidence type="ECO:0000256" key="1">
    <source>
        <dbReference type="SAM" id="Coils"/>
    </source>
</evidence>
<evidence type="ECO:0000313" key="4">
    <source>
        <dbReference type="Proteomes" id="UP001301958"/>
    </source>
</evidence>
<feature type="compositionally biased region" description="Low complexity" evidence="2">
    <location>
        <begin position="169"/>
        <end position="184"/>
    </location>
</feature>
<dbReference type="InterPro" id="IPR043129">
    <property type="entry name" value="ATPase_NBD"/>
</dbReference>
<dbReference type="PANTHER" id="PTHR14187">
    <property type="entry name" value="ALPHA KINASE/ELONGATION FACTOR 2 KINASE"/>
    <property type="match status" value="1"/>
</dbReference>
<comment type="caution">
    <text evidence="3">The sequence shown here is derived from an EMBL/GenBank/DDBJ whole genome shotgun (WGS) entry which is preliminary data.</text>
</comment>
<feature type="compositionally biased region" description="Low complexity" evidence="2">
    <location>
        <begin position="131"/>
        <end position="155"/>
    </location>
</feature>
<feature type="compositionally biased region" description="Pro residues" evidence="2">
    <location>
        <begin position="1"/>
        <end position="17"/>
    </location>
</feature>
<dbReference type="AlphaFoldDB" id="A0AAN7GVL7"/>
<dbReference type="Gene3D" id="3.30.420.40">
    <property type="match status" value="2"/>
</dbReference>
<feature type="compositionally biased region" description="Low complexity" evidence="2">
    <location>
        <begin position="18"/>
        <end position="32"/>
    </location>
</feature>
<keyword evidence="1" id="KW-0175">Coiled coil</keyword>
<dbReference type="CDD" id="cd10170">
    <property type="entry name" value="ASKHA_NBD_HSP70"/>
    <property type="match status" value="1"/>
</dbReference>
<feature type="region of interest" description="Disordered" evidence="2">
    <location>
        <begin position="1"/>
        <end position="83"/>
    </location>
</feature>
<dbReference type="Gene3D" id="3.90.640.10">
    <property type="entry name" value="Actin, Chain A, domain 4"/>
    <property type="match status" value="1"/>
</dbReference>
<accession>A0AAN7GVL7</accession>
<evidence type="ECO:0000256" key="2">
    <source>
        <dbReference type="SAM" id="MobiDB-lite"/>
    </source>
</evidence>
<evidence type="ECO:0000313" key="3">
    <source>
        <dbReference type="EMBL" id="KAK4225797.1"/>
    </source>
</evidence>
<name>A0AAN7GVL7_9PEZI</name>
<dbReference type="Proteomes" id="UP001301958">
    <property type="component" value="Unassembled WGS sequence"/>
</dbReference>